<evidence type="ECO:0000313" key="1">
    <source>
        <dbReference type="EMBL" id="PRP88999.1"/>
    </source>
</evidence>
<sequence length="149" mass="17233">MEVNYHFHLRSLENHDVVQVSANHSGVFCLILDCMQVIKTLRREADILHYIHGLRSEMSDANVAMADQKQTIWHPFVAVPRDEEAQPGLEIAFICHNAPCGLSNLQYYEKPAHRRSGSAFYQFRAAIDMPRPRYVQDRTLADHFDRPMP</sequence>
<evidence type="ECO:0000313" key="2">
    <source>
        <dbReference type="Proteomes" id="UP000241769"/>
    </source>
</evidence>
<keyword evidence="2" id="KW-1185">Reference proteome</keyword>
<reference evidence="1 2" key="1">
    <citation type="journal article" date="2018" name="Genome Biol. Evol.">
        <title>Multiple Roots of Fruiting Body Formation in Amoebozoa.</title>
        <authorList>
            <person name="Hillmann F."/>
            <person name="Forbes G."/>
            <person name="Novohradska S."/>
            <person name="Ferling I."/>
            <person name="Riege K."/>
            <person name="Groth M."/>
            <person name="Westermann M."/>
            <person name="Marz M."/>
            <person name="Spaller T."/>
            <person name="Winckler T."/>
            <person name="Schaap P."/>
            <person name="Glockner G."/>
        </authorList>
    </citation>
    <scope>NUCLEOTIDE SEQUENCE [LARGE SCALE GENOMIC DNA]</scope>
    <source>
        <strain evidence="1 2">Jena</strain>
    </source>
</reference>
<dbReference type="EMBL" id="MDYQ01000006">
    <property type="protein sequence ID" value="PRP88999.1"/>
    <property type="molecule type" value="Genomic_DNA"/>
</dbReference>
<dbReference type="AlphaFoldDB" id="A0A2P6NYH9"/>
<proteinExistence type="predicted"/>
<protein>
    <submittedName>
        <fullName evidence="1">Uncharacterized protein</fullName>
    </submittedName>
</protein>
<organism evidence="1 2">
    <name type="scientific">Planoprotostelium fungivorum</name>
    <dbReference type="NCBI Taxonomy" id="1890364"/>
    <lineage>
        <taxon>Eukaryota</taxon>
        <taxon>Amoebozoa</taxon>
        <taxon>Evosea</taxon>
        <taxon>Variosea</taxon>
        <taxon>Cavosteliida</taxon>
        <taxon>Cavosteliaceae</taxon>
        <taxon>Planoprotostelium</taxon>
    </lineage>
</organism>
<gene>
    <name evidence="1" type="ORF">PROFUN_02277</name>
</gene>
<accession>A0A2P6NYH9</accession>
<name>A0A2P6NYH9_9EUKA</name>
<dbReference type="InParanoid" id="A0A2P6NYH9"/>
<comment type="caution">
    <text evidence="1">The sequence shown here is derived from an EMBL/GenBank/DDBJ whole genome shotgun (WGS) entry which is preliminary data.</text>
</comment>
<dbReference type="Proteomes" id="UP000241769">
    <property type="component" value="Unassembled WGS sequence"/>
</dbReference>